<dbReference type="Gene3D" id="3.40.720.10">
    <property type="entry name" value="Alkaline Phosphatase, subunit A"/>
    <property type="match status" value="2"/>
</dbReference>
<organism evidence="1 2">
    <name type="scientific">Streptomyces actinomycinicus</name>
    <dbReference type="NCBI Taxonomy" id="1695166"/>
    <lineage>
        <taxon>Bacteria</taxon>
        <taxon>Bacillati</taxon>
        <taxon>Actinomycetota</taxon>
        <taxon>Actinomycetes</taxon>
        <taxon>Kitasatosporales</taxon>
        <taxon>Streptomycetaceae</taxon>
        <taxon>Streptomyces</taxon>
    </lineage>
</organism>
<gene>
    <name evidence="1" type="ORF">JK359_00440</name>
</gene>
<proteinExistence type="predicted"/>
<dbReference type="Proteomes" id="UP000661858">
    <property type="component" value="Unassembled WGS sequence"/>
</dbReference>
<dbReference type="GO" id="GO:0016787">
    <property type="term" value="F:hydrolase activity"/>
    <property type="evidence" value="ECO:0007669"/>
    <property type="project" value="UniProtKB-ARBA"/>
</dbReference>
<dbReference type="InterPro" id="IPR017850">
    <property type="entry name" value="Alkaline_phosphatase_core_sf"/>
</dbReference>
<evidence type="ECO:0000313" key="1">
    <source>
        <dbReference type="EMBL" id="MBL1080458.1"/>
    </source>
</evidence>
<accession>A0A937JMH6</accession>
<protein>
    <submittedName>
        <fullName evidence="1">Alkaline phosphatase family protein</fullName>
    </submittedName>
</protein>
<dbReference type="Pfam" id="PF01663">
    <property type="entry name" value="Phosphodiest"/>
    <property type="match status" value="1"/>
</dbReference>
<dbReference type="EMBL" id="JAERRK010000001">
    <property type="protein sequence ID" value="MBL1080458.1"/>
    <property type="molecule type" value="Genomic_DNA"/>
</dbReference>
<dbReference type="SUPFAM" id="SSF53649">
    <property type="entry name" value="Alkaline phosphatase-like"/>
    <property type="match status" value="1"/>
</dbReference>
<comment type="caution">
    <text evidence="1">The sequence shown here is derived from an EMBL/GenBank/DDBJ whole genome shotgun (WGS) entry which is preliminary data.</text>
</comment>
<dbReference type="Gene3D" id="2.60.120.200">
    <property type="match status" value="1"/>
</dbReference>
<keyword evidence="2" id="KW-1185">Reference proteome</keyword>
<dbReference type="InterPro" id="IPR006311">
    <property type="entry name" value="TAT_signal"/>
</dbReference>
<dbReference type="InterPro" id="IPR002591">
    <property type="entry name" value="Phosphodiest/P_Trfase"/>
</dbReference>
<dbReference type="PANTHER" id="PTHR10151">
    <property type="entry name" value="ECTONUCLEOTIDE PYROPHOSPHATASE/PHOSPHODIESTERASE"/>
    <property type="match status" value="1"/>
</dbReference>
<evidence type="ECO:0000313" key="2">
    <source>
        <dbReference type="Proteomes" id="UP000661858"/>
    </source>
</evidence>
<name>A0A937JMH6_9ACTN</name>
<reference evidence="1" key="1">
    <citation type="submission" date="2021-01" db="EMBL/GenBank/DDBJ databases">
        <title>WGS of actinomycetes isolated from Thailand.</title>
        <authorList>
            <person name="Thawai C."/>
        </authorList>
    </citation>
    <scope>NUCLEOTIDE SEQUENCE</scope>
    <source>
        <strain evidence="1">RCU-197</strain>
    </source>
</reference>
<dbReference type="AlphaFoldDB" id="A0A937JMH6"/>
<dbReference type="PANTHER" id="PTHR10151:SF120">
    <property type="entry name" value="BIS(5'-ADENOSYL)-TRIPHOSPHATASE"/>
    <property type="match status" value="1"/>
</dbReference>
<sequence>MPARTRSSRHLRRPSVSSRMSRRTFLVSATALAVSAGPLAAVARAAVRTPKVLVIGLDGALLQRIKDADAPNLDALMAAGLTAPSSIYADPLAPTLSGPGWSTVITGVWPDKHNVKDNNFTGSRFTQYPDFLTRVETAKPSLSTYAVASWNPITDTVFSPKVDTRVSTPSAEYDTGTTSRAVARLKGADPDAVFVHLDNIDHAGHSYGAASQQYLDAIHGADAQVGQIVAAVKSRTAYADEDWLIMVTADHGHTDAGGHGGSTLQERQTFMIATGSALAPGSVRHDVKMPDVAASALAHLGIAIDPAWGLDGRPVQQPAPDDFDALRGQLQPRADETGIPASILGFTHTPPAGWSVDNSAMGTGGVTEWRGWSFTTDEFWTQAQRDQNRECNIRARNVFAVADGDEWYDKALTGTFDSTLVSPAHPVTGGRTATLTYTTYYRQEAPQKGEVLVSYDGGTPVSVKTYTADVPSRTETVTLQVPAGATTVRVRFRYTGGNNWYWVIDGVRITQA</sequence>
<dbReference type="PROSITE" id="PS51318">
    <property type="entry name" value="TAT"/>
    <property type="match status" value="1"/>
</dbReference>